<dbReference type="PANTHER" id="PTHR46148">
    <property type="entry name" value="CHROMO DOMAIN-CONTAINING PROTEIN"/>
    <property type="match status" value="1"/>
</dbReference>
<evidence type="ECO:0000313" key="2">
    <source>
        <dbReference type="EMBL" id="WMV09411.1"/>
    </source>
</evidence>
<dbReference type="SUPFAM" id="SSF53098">
    <property type="entry name" value="Ribonuclease H-like"/>
    <property type="match status" value="1"/>
</dbReference>
<sequence>SFQKGLGTQVNVSIMCHPHTDGQVERTILTLEDMLKACVIDFKGSWDDHICLIESAYNNSYHSNIQMAPARFSHDAIEKVQLIKDRLKIAQSRQKSYADVRKRELEFQVDDWVFLKVSPMKGVMRFGKKGKLSPRYLGPYKILKRLASIVPLEGVVVKDSLTYKDVPVEILDR</sequence>
<dbReference type="InterPro" id="IPR036397">
    <property type="entry name" value="RNaseH_sf"/>
</dbReference>
<dbReference type="Gene3D" id="3.30.420.10">
    <property type="entry name" value="Ribonuclease H-like superfamily/Ribonuclease H"/>
    <property type="match status" value="1"/>
</dbReference>
<dbReference type="Proteomes" id="UP001234989">
    <property type="component" value="Chromosome 1"/>
</dbReference>
<dbReference type="Pfam" id="PF24626">
    <property type="entry name" value="SH3_Tf2-1"/>
    <property type="match status" value="1"/>
</dbReference>
<feature type="domain" description="Integrase catalytic" evidence="1">
    <location>
        <begin position="1"/>
        <end position="77"/>
    </location>
</feature>
<evidence type="ECO:0000259" key="1">
    <source>
        <dbReference type="PROSITE" id="PS50994"/>
    </source>
</evidence>
<dbReference type="GO" id="GO:0015074">
    <property type="term" value="P:DNA integration"/>
    <property type="evidence" value="ECO:0007669"/>
    <property type="project" value="InterPro"/>
</dbReference>
<protein>
    <recommendedName>
        <fullName evidence="1">Integrase catalytic domain-containing protein</fullName>
    </recommendedName>
</protein>
<dbReference type="EMBL" id="CP133612">
    <property type="protein sequence ID" value="WMV09411.1"/>
    <property type="molecule type" value="Genomic_DNA"/>
</dbReference>
<dbReference type="PROSITE" id="PS50994">
    <property type="entry name" value="INTEGRASE"/>
    <property type="match status" value="1"/>
</dbReference>
<dbReference type="PANTHER" id="PTHR46148:SF56">
    <property type="entry name" value="RETROTRANSPOSON PROTEIN"/>
    <property type="match status" value="1"/>
</dbReference>
<proteinExistence type="predicted"/>
<accession>A0AAF0T8S7</accession>
<dbReference type="InterPro" id="IPR012337">
    <property type="entry name" value="RNaseH-like_sf"/>
</dbReference>
<name>A0AAF0T8S7_SOLVR</name>
<feature type="non-terminal residue" evidence="2">
    <location>
        <position position="1"/>
    </location>
</feature>
<organism evidence="2 3">
    <name type="scientific">Solanum verrucosum</name>
    <dbReference type="NCBI Taxonomy" id="315347"/>
    <lineage>
        <taxon>Eukaryota</taxon>
        <taxon>Viridiplantae</taxon>
        <taxon>Streptophyta</taxon>
        <taxon>Embryophyta</taxon>
        <taxon>Tracheophyta</taxon>
        <taxon>Spermatophyta</taxon>
        <taxon>Magnoliopsida</taxon>
        <taxon>eudicotyledons</taxon>
        <taxon>Gunneridae</taxon>
        <taxon>Pentapetalae</taxon>
        <taxon>asterids</taxon>
        <taxon>lamiids</taxon>
        <taxon>Solanales</taxon>
        <taxon>Solanaceae</taxon>
        <taxon>Solanoideae</taxon>
        <taxon>Solaneae</taxon>
        <taxon>Solanum</taxon>
    </lineage>
</organism>
<keyword evidence="3" id="KW-1185">Reference proteome</keyword>
<dbReference type="AlphaFoldDB" id="A0AAF0T8S7"/>
<evidence type="ECO:0000313" key="3">
    <source>
        <dbReference type="Proteomes" id="UP001234989"/>
    </source>
</evidence>
<dbReference type="InterPro" id="IPR001584">
    <property type="entry name" value="Integrase_cat-core"/>
</dbReference>
<dbReference type="InterPro" id="IPR056924">
    <property type="entry name" value="SH3_Tf2-1"/>
</dbReference>
<dbReference type="GO" id="GO:0003676">
    <property type="term" value="F:nucleic acid binding"/>
    <property type="evidence" value="ECO:0007669"/>
    <property type="project" value="InterPro"/>
</dbReference>
<reference evidence="2" key="1">
    <citation type="submission" date="2023-08" db="EMBL/GenBank/DDBJ databases">
        <title>A de novo genome assembly of Solanum verrucosum Schlechtendal, a Mexican diploid species geographically isolated from the other diploid A-genome species in potato relatives.</title>
        <authorList>
            <person name="Hosaka K."/>
        </authorList>
    </citation>
    <scope>NUCLEOTIDE SEQUENCE</scope>
    <source>
        <tissue evidence="2">Young leaves</tissue>
    </source>
</reference>
<gene>
    <name evidence="2" type="ORF">MTR67_002796</name>
</gene>